<proteinExistence type="predicted"/>
<evidence type="ECO:0000313" key="1">
    <source>
        <dbReference type="EMBL" id="SVA48042.1"/>
    </source>
</evidence>
<organism evidence="1">
    <name type="scientific">marine metagenome</name>
    <dbReference type="NCBI Taxonomy" id="408172"/>
    <lineage>
        <taxon>unclassified sequences</taxon>
        <taxon>metagenomes</taxon>
        <taxon>ecological metagenomes</taxon>
    </lineage>
</organism>
<accession>A0A381W6E2</accession>
<sequence length="237" mass="27582">MKSQIQRYIIFFAVLIANLLSAQPKLSAELGLGMYGPKMEGFDDNPDVFFPTKNIFTRNLLLNWGVYYEFFSNARLGYNSFTSYEAGKLDLQESKPAFQRSIRYRMIPLETFFRWRPRIELNFTLTPIWGRAKITMDTKPSDKFEDWNELLNSFGDSDPLSELAGTDQLVNNWIGYSGMIGVRFYLSSRLGLDFKFGFMNNQYKQDEWLVQRNKVKGPAMKIDDLPIFSLRAVYGLK</sequence>
<gene>
    <name evidence="1" type="ORF">METZ01_LOCUS100896</name>
</gene>
<dbReference type="AlphaFoldDB" id="A0A381W6E2"/>
<dbReference type="EMBL" id="UINC01010833">
    <property type="protein sequence ID" value="SVA48042.1"/>
    <property type="molecule type" value="Genomic_DNA"/>
</dbReference>
<evidence type="ECO:0008006" key="2">
    <source>
        <dbReference type="Google" id="ProtNLM"/>
    </source>
</evidence>
<reference evidence="1" key="1">
    <citation type="submission" date="2018-05" db="EMBL/GenBank/DDBJ databases">
        <authorList>
            <person name="Lanie J.A."/>
            <person name="Ng W.-L."/>
            <person name="Kazmierczak K.M."/>
            <person name="Andrzejewski T.M."/>
            <person name="Davidsen T.M."/>
            <person name="Wayne K.J."/>
            <person name="Tettelin H."/>
            <person name="Glass J.I."/>
            <person name="Rusch D."/>
            <person name="Podicherti R."/>
            <person name="Tsui H.-C.T."/>
            <person name="Winkler M.E."/>
        </authorList>
    </citation>
    <scope>NUCLEOTIDE SEQUENCE</scope>
</reference>
<protein>
    <recommendedName>
        <fullName evidence="2">Outer membrane protein beta-barrel domain-containing protein</fullName>
    </recommendedName>
</protein>
<name>A0A381W6E2_9ZZZZ</name>